<dbReference type="PANTHER" id="PTHR34400:SF4">
    <property type="entry name" value="MEMBRANE PROTEIN"/>
    <property type="match status" value="1"/>
</dbReference>
<dbReference type="Gene3D" id="1.20.1260.10">
    <property type="match status" value="1"/>
</dbReference>
<proteinExistence type="predicted"/>
<dbReference type="Pfam" id="PF12902">
    <property type="entry name" value="Ferritin-like"/>
    <property type="match status" value="1"/>
</dbReference>
<name>A0A2S0REW2_9FLAO</name>
<dbReference type="RefSeq" id="WP_108370786.1">
    <property type="nucleotide sequence ID" value="NZ_CP028811.1"/>
</dbReference>
<sequence length="466" mass="52794">MIHQKFFGEKAERVTPENLGEAVQQAIEIEISTIPTYLFTYYSINRAPNQQAMINSLTNALLKIDREPRYTFEEASEMALNLSADIMVFANKAGAIIMSVAIEEMLHMALSSNIKQALAGQPILYGRSPATWPCDLPGHKPALKINTSKLDMAQLETFLNIEKPMKPKQKTLKAARNYIPYPTIGEFYDMVIDCLDKNPGLRYNTRAPQLVPEKGYYAQNNIDTIYYDKNHKPVFTNENEGGDLICVKDRDSAVAAINLIVEQGEGRLVPDAPYLDKDNNLDFAALLKYQFKPEPGREVSHFEKFAEIYQTYYAMEKQYDALGITDIHFSELFVMDIRSNPATTDYPAHIAPVSDLINGVYTYIFVMIEECYRKSGSTQYETFMFGIHKSMIFILNSLCGDIMKLKYRADDGKEYYASPTFENYNFSPVARPKAQLQALYAAAVAVYPAISYLGVRINDLPDVDLK</sequence>
<feature type="domain" description="Iminophenyl-pyruvate dimer synthase" evidence="1">
    <location>
        <begin position="23"/>
        <end position="310"/>
    </location>
</feature>
<dbReference type="InterPro" id="IPR026820">
    <property type="entry name" value="VioB/RebD_dom"/>
</dbReference>
<accession>A0A2S0REW2</accession>
<evidence type="ECO:0000313" key="3">
    <source>
        <dbReference type="Proteomes" id="UP000244193"/>
    </source>
</evidence>
<dbReference type="EMBL" id="CP028811">
    <property type="protein sequence ID" value="AWA30184.1"/>
    <property type="molecule type" value="Genomic_DNA"/>
</dbReference>
<gene>
    <name evidence="2" type="ORF">HYN48_08865</name>
</gene>
<dbReference type="InterPro" id="IPR012347">
    <property type="entry name" value="Ferritin-like"/>
</dbReference>
<dbReference type="PANTHER" id="PTHR34400">
    <property type="match status" value="1"/>
</dbReference>
<dbReference type="AlphaFoldDB" id="A0A2S0REW2"/>
<dbReference type="OrthoDB" id="9795032at2"/>
<evidence type="ECO:0000259" key="1">
    <source>
        <dbReference type="Pfam" id="PF12902"/>
    </source>
</evidence>
<keyword evidence="3" id="KW-1185">Reference proteome</keyword>
<dbReference type="Proteomes" id="UP000244193">
    <property type="component" value="Chromosome"/>
</dbReference>
<protein>
    <recommendedName>
        <fullName evidence="1">Iminophenyl-pyruvate dimer synthase domain-containing protein</fullName>
    </recommendedName>
</protein>
<evidence type="ECO:0000313" key="2">
    <source>
        <dbReference type="EMBL" id="AWA30184.1"/>
    </source>
</evidence>
<organism evidence="2 3">
    <name type="scientific">Flavobacterium magnum</name>
    <dbReference type="NCBI Taxonomy" id="2162713"/>
    <lineage>
        <taxon>Bacteria</taxon>
        <taxon>Pseudomonadati</taxon>
        <taxon>Bacteroidota</taxon>
        <taxon>Flavobacteriia</taxon>
        <taxon>Flavobacteriales</taxon>
        <taxon>Flavobacteriaceae</taxon>
        <taxon>Flavobacterium</taxon>
    </lineage>
</organism>
<reference evidence="2 3" key="1">
    <citation type="submission" date="2018-04" db="EMBL/GenBank/DDBJ databases">
        <title>Genome sequencing of Flavobacterium sp. HYN0048.</title>
        <authorList>
            <person name="Yi H."/>
            <person name="Baek C."/>
        </authorList>
    </citation>
    <scope>NUCLEOTIDE SEQUENCE [LARGE SCALE GENOMIC DNA]</scope>
    <source>
        <strain evidence="2 3">HYN0048</strain>
    </source>
</reference>
<dbReference type="KEGG" id="fmg:HYN48_08865"/>